<accession>A0A0K9GNU2</accession>
<comment type="caution">
    <text evidence="1">The sequence shown here is derived from an EMBL/GenBank/DDBJ whole genome shotgun (WGS) entry which is preliminary data.</text>
</comment>
<name>A0A0K9GNU2_9BACI</name>
<dbReference type="OrthoDB" id="1898893at2"/>
<evidence type="ECO:0000313" key="1">
    <source>
        <dbReference type="EMBL" id="KMY48349.1"/>
    </source>
</evidence>
<sequence>MTTTINVVDAPCGYGKTSWAIQYMNSMATDSHQFIYVTPFLEEIERVKQSVTNRQFFDPVASKGKTKLDDLHKMLGEGKDICTTHALFQMANDQTRELLRVNRYTLILDEVINVIEQIKLKKDDLRLLQNANAVSIIERENGLKYIDWNENVDSDTKYNDIKNMALTHNLMYCDNSALIWNFPCEIFLSFQNVFILTYLFKGQIQKAYYDLHDISYRYLSVSEDYGTYELIPYDERKVYDKELLRKRINIYNGHLNDIGDRRNSLSKSWFLKPDNKDLIVKLKNNARNYLMNICKVTGEEVMWTTIKGDKVKGDKGKIMIKVTPRGYTNSFVPMTSRATNQFKLKTYLAYLVNRYMNPIEKKFFEQYGVVIDEETWALSELVQWLWRSGIRDGNQISVYIPSKRMRDLFIKFLNSEVYEEAPENAITNEPPSDWHL</sequence>
<keyword evidence="2" id="KW-1185">Reference proteome</keyword>
<organism evidence="1 2">
    <name type="scientific">Peribacillus loiseleuriae</name>
    <dbReference type="NCBI Taxonomy" id="1679170"/>
    <lineage>
        <taxon>Bacteria</taxon>
        <taxon>Bacillati</taxon>
        <taxon>Bacillota</taxon>
        <taxon>Bacilli</taxon>
        <taxon>Bacillales</taxon>
        <taxon>Bacillaceae</taxon>
        <taxon>Peribacillus</taxon>
    </lineage>
</organism>
<evidence type="ECO:0008006" key="3">
    <source>
        <dbReference type="Google" id="ProtNLM"/>
    </source>
</evidence>
<dbReference type="Proteomes" id="UP000037146">
    <property type="component" value="Unassembled WGS sequence"/>
</dbReference>
<proteinExistence type="predicted"/>
<dbReference type="EMBL" id="LFZW01000001">
    <property type="protein sequence ID" value="KMY48349.1"/>
    <property type="molecule type" value="Genomic_DNA"/>
</dbReference>
<dbReference type="RefSeq" id="WP_049679668.1">
    <property type="nucleotide sequence ID" value="NZ_LFZW01000001.1"/>
</dbReference>
<gene>
    <name evidence="1" type="ORF">AC625_01455</name>
</gene>
<dbReference type="PATRIC" id="fig|1679170.3.peg.267"/>
<protein>
    <recommendedName>
        <fullName evidence="3">Helicase/UvrB N-terminal domain-containing protein</fullName>
    </recommendedName>
</protein>
<dbReference type="AlphaFoldDB" id="A0A0K9GNU2"/>
<dbReference type="InterPro" id="IPR027417">
    <property type="entry name" value="P-loop_NTPase"/>
</dbReference>
<dbReference type="STRING" id="1679170.AC625_01455"/>
<evidence type="ECO:0000313" key="2">
    <source>
        <dbReference type="Proteomes" id="UP000037146"/>
    </source>
</evidence>
<reference evidence="2" key="1">
    <citation type="submission" date="2015-07" db="EMBL/GenBank/DDBJ databases">
        <title>Genome sequencing project for genomic taxonomy and phylogenomics of Bacillus-like bacteria.</title>
        <authorList>
            <person name="Liu B."/>
            <person name="Wang J."/>
            <person name="Zhu Y."/>
            <person name="Liu G."/>
            <person name="Chen Q."/>
            <person name="Chen Z."/>
            <person name="Lan J."/>
            <person name="Che J."/>
            <person name="Ge C."/>
            <person name="Shi H."/>
            <person name="Pan Z."/>
            <person name="Liu X."/>
        </authorList>
    </citation>
    <scope>NUCLEOTIDE SEQUENCE [LARGE SCALE GENOMIC DNA]</scope>
    <source>
        <strain evidence="2">FJAT-27997</strain>
    </source>
</reference>
<dbReference type="SUPFAM" id="SSF52540">
    <property type="entry name" value="P-loop containing nucleoside triphosphate hydrolases"/>
    <property type="match status" value="1"/>
</dbReference>